<evidence type="ECO:0000256" key="6">
    <source>
        <dbReference type="ARBA" id="ARBA00023212"/>
    </source>
</evidence>
<sequence length="167" mass="18371">MSGWDAYIQSMTARSDAIKRAAIIGTDGSVWARTQDPNPFGASEAELKKFAALFNDINSVPSTGADLENVHYIVPRVEEKLIFGKKEKTGFFAAKTKSAILIAVYEDREDVDGSSSNHNHLFIQFASVCVLCVIAAIASSFYSSSHYHYFPSLSYSSFNTPKKRVVS</sequence>
<evidence type="ECO:0000256" key="1">
    <source>
        <dbReference type="ARBA" id="ARBA00004245"/>
    </source>
</evidence>
<evidence type="ECO:0000256" key="3">
    <source>
        <dbReference type="ARBA" id="ARBA00011583"/>
    </source>
</evidence>
<dbReference type="PANTHER" id="PTHR11604">
    <property type="entry name" value="PROFILIN"/>
    <property type="match status" value="1"/>
</dbReference>
<dbReference type="GO" id="GO:0005856">
    <property type="term" value="C:cytoskeleton"/>
    <property type="evidence" value="ECO:0007669"/>
    <property type="project" value="UniProtKB-SubCell"/>
</dbReference>
<dbReference type="CDD" id="cd00148">
    <property type="entry name" value="PROF"/>
    <property type="match status" value="1"/>
</dbReference>
<keyword evidence="4" id="KW-0963">Cytoplasm</keyword>
<reference evidence="9" key="1">
    <citation type="submission" date="2022-11" db="EMBL/GenBank/DDBJ databases">
        <authorList>
            <person name="Kikuchi T."/>
        </authorList>
    </citation>
    <scope>NUCLEOTIDE SEQUENCE</scope>
    <source>
        <strain evidence="9">PS1010</strain>
    </source>
</reference>
<keyword evidence="8" id="KW-1133">Transmembrane helix</keyword>
<comment type="caution">
    <text evidence="9">The sequence shown here is derived from an EMBL/GenBank/DDBJ whole genome shotgun (WGS) entry which is preliminary data.</text>
</comment>
<evidence type="ECO:0000313" key="10">
    <source>
        <dbReference type="Proteomes" id="UP001152747"/>
    </source>
</evidence>
<dbReference type="GO" id="GO:0005938">
    <property type="term" value="C:cell cortex"/>
    <property type="evidence" value="ECO:0007669"/>
    <property type="project" value="TreeGrafter"/>
</dbReference>
<comment type="similarity">
    <text evidence="2 7">Belongs to the profilin family.</text>
</comment>
<evidence type="ECO:0000256" key="4">
    <source>
        <dbReference type="ARBA" id="ARBA00022490"/>
    </source>
</evidence>
<evidence type="ECO:0000256" key="5">
    <source>
        <dbReference type="ARBA" id="ARBA00023203"/>
    </source>
</evidence>
<comment type="subunit">
    <text evidence="3">Occurs in many kinds of cells as a complex with monomeric actin in a 1:1 ratio.</text>
</comment>
<protein>
    <recommendedName>
        <fullName evidence="7">Profilin</fullName>
    </recommendedName>
</protein>
<evidence type="ECO:0000256" key="8">
    <source>
        <dbReference type="SAM" id="Phobius"/>
    </source>
</evidence>
<dbReference type="AlphaFoldDB" id="A0A9P1J0X5"/>
<dbReference type="InterPro" id="IPR048278">
    <property type="entry name" value="PFN"/>
</dbReference>
<dbReference type="EMBL" id="CANHGI010000006">
    <property type="protein sequence ID" value="CAI5454561.1"/>
    <property type="molecule type" value="Genomic_DNA"/>
</dbReference>
<accession>A0A9P1J0X5</accession>
<evidence type="ECO:0000313" key="9">
    <source>
        <dbReference type="EMBL" id="CAI5454561.1"/>
    </source>
</evidence>
<dbReference type="InterPro" id="IPR036140">
    <property type="entry name" value="PFN_sf"/>
</dbReference>
<dbReference type="GO" id="GO:0003785">
    <property type="term" value="F:actin monomer binding"/>
    <property type="evidence" value="ECO:0007669"/>
    <property type="project" value="TreeGrafter"/>
</dbReference>
<evidence type="ECO:0000256" key="7">
    <source>
        <dbReference type="RuleBase" id="RU003909"/>
    </source>
</evidence>
<keyword evidence="6" id="KW-0206">Cytoskeleton</keyword>
<keyword evidence="8" id="KW-0472">Membrane</keyword>
<dbReference type="Gene3D" id="3.30.450.30">
    <property type="entry name" value="Dynein light chain 2a, cytoplasmic"/>
    <property type="match status" value="1"/>
</dbReference>
<organism evidence="9 10">
    <name type="scientific">Caenorhabditis angaria</name>
    <dbReference type="NCBI Taxonomy" id="860376"/>
    <lineage>
        <taxon>Eukaryota</taxon>
        <taxon>Metazoa</taxon>
        <taxon>Ecdysozoa</taxon>
        <taxon>Nematoda</taxon>
        <taxon>Chromadorea</taxon>
        <taxon>Rhabditida</taxon>
        <taxon>Rhabditina</taxon>
        <taxon>Rhabditomorpha</taxon>
        <taxon>Rhabditoidea</taxon>
        <taxon>Rhabditidae</taxon>
        <taxon>Peloderinae</taxon>
        <taxon>Caenorhabditis</taxon>
    </lineage>
</organism>
<gene>
    <name evidence="9" type="ORF">CAMP_LOCUS17198</name>
</gene>
<dbReference type="PROSITE" id="PS00414">
    <property type="entry name" value="PROFILIN"/>
    <property type="match status" value="1"/>
</dbReference>
<dbReference type="OrthoDB" id="421374at2759"/>
<evidence type="ECO:0000256" key="2">
    <source>
        <dbReference type="ARBA" id="ARBA00010058"/>
    </source>
</evidence>
<dbReference type="InterPro" id="IPR027310">
    <property type="entry name" value="Profilin_CS"/>
</dbReference>
<keyword evidence="8" id="KW-0812">Transmembrane</keyword>
<comment type="subcellular location">
    <subcellularLocation>
        <location evidence="1">Cytoplasm</location>
        <location evidence="1">Cytoskeleton</location>
    </subcellularLocation>
</comment>
<feature type="transmembrane region" description="Helical" evidence="8">
    <location>
        <begin position="121"/>
        <end position="142"/>
    </location>
</feature>
<keyword evidence="10" id="KW-1185">Reference proteome</keyword>
<dbReference type="SMART" id="SM00392">
    <property type="entry name" value="PROF"/>
    <property type="match status" value="1"/>
</dbReference>
<dbReference type="InterPro" id="IPR005455">
    <property type="entry name" value="PFN_euk"/>
</dbReference>
<dbReference type="FunFam" id="3.30.450.30:FF:000020">
    <property type="entry name" value="Profilin"/>
    <property type="match status" value="1"/>
</dbReference>
<dbReference type="Pfam" id="PF00235">
    <property type="entry name" value="Profilin"/>
    <property type="match status" value="1"/>
</dbReference>
<dbReference type="SUPFAM" id="SSF55770">
    <property type="entry name" value="Profilin (actin-binding protein)"/>
    <property type="match status" value="1"/>
</dbReference>
<dbReference type="PANTHER" id="PTHR11604:SF1">
    <property type="entry name" value="PROFILIN-2"/>
    <property type="match status" value="1"/>
</dbReference>
<proteinExistence type="inferred from homology"/>
<name>A0A9P1J0X5_9PELO</name>
<dbReference type="Proteomes" id="UP001152747">
    <property type="component" value="Unassembled WGS sequence"/>
</dbReference>
<keyword evidence="5 7" id="KW-0009">Actin-binding</keyword>